<keyword evidence="1" id="KW-0732">Signal</keyword>
<sequence length="68" mass="7629">MMSPVVLFTIISMAFGRYASSLEHQIMKRNMGSVGYAAMPQDSFVEYKRSGFTNMADLSLGNLFPQQE</sequence>
<gene>
    <name evidence="2" type="ORF">OKIOD_LOCUS1387</name>
</gene>
<name>A0ABN7RRY3_OIKDI</name>
<protein>
    <submittedName>
        <fullName evidence="2">Oidioi.mRNA.OKI2018_I69.PAR.g9829.t1.cds</fullName>
    </submittedName>
</protein>
<dbReference type="EMBL" id="OU015568">
    <property type="protein sequence ID" value="CAG5081278.1"/>
    <property type="molecule type" value="Genomic_DNA"/>
</dbReference>
<evidence type="ECO:0000256" key="1">
    <source>
        <dbReference type="SAM" id="SignalP"/>
    </source>
</evidence>
<evidence type="ECO:0000313" key="3">
    <source>
        <dbReference type="Proteomes" id="UP001158576"/>
    </source>
</evidence>
<proteinExistence type="predicted"/>
<feature type="signal peptide" evidence="1">
    <location>
        <begin position="1"/>
        <end position="21"/>
    </location>
</feature>
<keyword evidence="3" id="KW-1185">Reference proteome</keyword>
<accession>A0ABN7RRY3</accession>
<feature type="chain" id="PRO_5046183842" evidence="1">
    <location>
        <begin position="22"/>
        <end position="68"/>
    </location>
</feature>
<reference evidence="2 3" key="1">
    <citation type="submission" date="2021-04" db="EMBL/GenBank/DDBJ databases">
        <authorList>
            <person name="Bliznina A."/>
        </authorList>
    </citation>
    <scope>NUCLEOTIDE SEQUENCE [LARGE SCALE GENOMIC DNA]</scope>
</reference>
<dbReference type="Proteomes" id="UP001158576">
    <property type="component" value="Chromosome PAR"/>
</dbReference>
<organism evidence="2 3">
    <name type="scientific">Oikopleura dioica</name>
    <name type="common">Tunicate</name>
    <dbReference type="NCBI Taxonomy" id="34765"/>
    <lineage>
        <taxon>Eukaryota</taxon>
        <taxon>Metazoa</taxon>
        <taxon>Chordata</taxon>
        <taxon>Tunicata</taxon>
        <taxon>Appendicularia</taxon>
        <taxon>Copelata</taxon>
        <taxon>Oikopleuridae</taxon>
        <taxon>Oikopleura</taxon>
    </lineage>
</organism>
<evidence type="ECO:0000313" key="2">
    <source>
        <dbReference type="EMBL" id="CAG5081278.1"/>
    </source>
</evidence>